<feature type="region of interest" description="Disordered" evidence="2">
    <location>
        <begin position="74"/>
        <end position="115"/>
    </location>
</feature>
<evidence type="ECO:0000256" key="2">
    <source>
        <dbReference type="SAM" id="MobiDB-lite"/>
    </source>
</evidence>
<sequence>MATKSDPDLIDDLLRQDEAELRAKKKRLRAFQTALDELRHASEAVATAGAALIAAGDVSRAEASKVFKLSKGERAAAFPTRPRSESSVADAVDEPPNPVDDPSDESDEQHTDLGQ</sequence>
<accession>A0A5K7U7E1</accession>
<feature type="coiled-coil region" evidence="1">
    <location>
        <begin position="14"/>
        <end position="41"/>
    </location>
</feature>
<protein>
    <submittedName>
        <fullName evidence="3">Resolvase</fullName>
    </submittedName>
</protein>
<dbReference type="RefSeq" id="WP_176453833.1">
    <property type="nucleotide sequence ID" value="NZ_AP026713.1"/>
</dbReference>
<name>A0A5K7U7E1_CUTAC</name>
<dbReference type="GeneID" id="85154877"/>
<keyword evidence="1" id="KW-0175">Coiled coil</keyword>
<dbReference type="AlphaFoldDB" id="A0A5K7U7E1"/>
<organism evidence="3">
    <name type="scientific">Cutibacterium acnes</name>
    <name type="common">Propionibacterium acnes</name>
    <dbReference type="NCBI Taxonomy" id="1747"/>
    <lineage>
        <taxon>Bacteria</taxon>
        <taxon>Bacillati</taxon>
        <taxon>Actinomycetota</taxon>
        <taxon>Actinomycetes</taxon>
        <taxon>Propionibacteriales</taxon>
        <taxon>Propionibacteriaceae</taxon>
        <taxon>Cutibacterium</taxon>
    </lineage>
</organism>
<keyword evidence="3" id="KW-0614">Plasmid</keyword>
<evidence type="ECO:0000313" key="3">
    <source>
        <dbReference type="EMBL" id="BBJ25228.1"/>
    </source>
</evidence>
<proteinExistence type="predicted"/>
<dbReference type="EMBL" id="LC473083">
    <property type="protein sequence ID" value="BBJ25228.1"/>
    <property type="molecule type" value="Genomic_DNA"/>
</dbReference>
<geneLocation type="plasmid" evidence="3">
    <name>pTZC1</name>
</geneLocation>
<evidence type="ECO:0000256" key="1">
    <source>
        <dbReference type="SAM" id="Coils"/>
    </source>
</evidence>
<gene>
    <name evidence="3" type="primary">TPCUP00013</name>
</gene>
<reference evidence="3" key="1">
    <citation type="submission" date="2019-03" db="EMBL/GenBank/DDBJ databases">
        <title>Identification of a transferable multidrug resistance plasmid carrying novel macrolide-clindamycin resistance gene erm(50) in Cutibacterium acnes.</title>
        <authorList>
            <person name="Aoki S."/>
            <person name="Nakase K."/>
            <person name="Nakaminami H."/>
            <person name="Wajima T."/>
            <person name="Hayashi N."/>
            <person name="Noguchi N."/>
        </authorList>
    </citation>
    <scope>NUCLEOTIDE SEQUENCE</scope>
    <source>
        <strain evidence="3">TP-CU389</strain>
        <plasmid evidence="3">pTZC1</plasmid>
    </source>
</reference>